<evidence type="ECO:0000313" key="2">
    <source>
        <dbReference type="EMBL" id="NMP25987.1"/>
    </source>
</evidence>
<accession>A0A848MD09</accession>
<dbReference type="Pfam" id="PF04389">
    <property type="entry name" value="Peptidase_M28"/>
    <property type="match status" value="1"/>
</dbReference>
<organism evidence="2 3">
    <name type="scientific">Rouxiella aceris</name>
    <dbReference type="NCBI Taxonomy" id="2703884"/>
    <lineage>
        <taxon>Bacteria</taxon>
        <taxon>Pseudomonadati</taxon>
        <taxon>Pseudomonadota</taxon>
        <taxon>Gammaproteobacteria</taxon>
        <taxon>Enterobacterales</taxon>
        <taxon>Yersiniaceae</taxon>
        <taxon>Rouxiella</taxon>
    </lineage>
</organism>
<dbReference type="InterPro" id="IPR039373">
    <property type="entry name" value="Peptidase_M28B"/>
</dbReference>
<keyword evidence="3" id="KW-1185">Reference proteome</keyword>
<protein>
    <submittedName>
        <fullName evidence="2">M28 family peptidase</fullName>
    </submittedName>
</protein>
<dbReference type="Gene3D" id="3.40.630.10">
    <property type="entry name" value="Zn peptidases"/>
    <property type="match status" value="1"/>
</dbReference>
<dbReference type="Proteomes" id="UP000585363">
    <property type="component" value="Unassembled WGS sequence"/>
</dbReference>
<sequence>MPSLAPVYQQLMPIVDDLLQQFAHLHRLSGSEDAERAAALLVSVLQKYGLNARLEQCPLLLSDPLEGGLALADFPDWHCAAKTRSFSAHCPQGRRAALFYDPLSTSARSDRQWQQWALQVKGKIVIADQGFEDYVQRLSAAQAVGLVHIWGSAESALHEETVGPIWGTPTPDDRLRYPTLPVVSINQHDGQRLLELYRQTSGPLLADLRTVLQQHVRICSLPIVDIAGDSDEFVLLSSHYDSWHQGVTDNATGNALCVAMALHFQQQSATLRRGLRIAWWPGHSNARYGGSTWYADNYRQVLGEHCIAHINVDSPGCRDAVQVVINASGAELTDFLQQAVQAVTGQPPLRITPLGKGGDQSFWGSGIPLHFALREIPLEKTSDSPGSGGGWWWHTRDDSYDKVDLAILWRDCQIHVHWLDHLLHQPLLPLNVADYLQKMLLALNTLQQRLDPCFDLQPIAARLLALRQPAQALTQLTAAQPERWQALLIRLAAELHRVGYSSTDDFHYDLSYHGGAYPGLQQLAADLRQTSEETTLMMITQYRRQRDRACSLLQNILADIQREMAAAELDSGCKPSSATT</sequence>
<dbReference type="PANTHER" id="PTHR10404">
    <property type="entry name" value="N-ACETYLATED-ALPHA-LINKED ACIDIC DIPEPTIDASE"/>
    <property type="match status" value="1"/>
</dbReference>
<dbReference type="InterPro" id="IPR007484">
    <property type="entry name" value="Peptidase_M28"/>
</dbReference>
<name>A0A848MD09_9GAMM</name>
<gene>
    <name evidence="2" type="ORF">GW590_03750</name>
</gene>
<dbReference type="RefSeq" id="WP_169401696.1">
    <property type="nucleotide sequence ID" value="NZ_JAADJU010000002.1"/>
</dbReference>
<proteinExistence type="predicted"/>
<dbReference type="PANTHER" id="PTHR10404:SF46">
    <property type="entry name" value="VACUOLAR PROTEIN SORTING-ASSOCIATED PROTEIN 70"/>
    <property type="match status" value="1"/>
</dbReference>
<dbReference type="EMBL" id="JAADJU010000002">
    <property type="protein sequence ID" value="NMP25987.1"/>
    <property type="molecule type" value="Genomic_DNA"/>
</dbReference>
<reference evidence="2 3" key="1">
    <citation type="submission" date="2020-01" db="EMBL/GenBank/DDBJ databases">
        <authorList>
            <person name="Lee S.D."/>
        </authorList>
    </citation>
    <scope>NUCLEOTIDE SEQUENCE [LARGE SCALE GENOMIC DNA]</scope>
    <source>
        <strain evidence="2 3">SAP-1</strain>
    </source>
</reference>
<reference evidence="2 3" key="2">
    <citation type="submission" date="2020-06" db="EMBL/GenBank/DDBJ databases">
        <title>Polyphasic characterization of a Rahnella strain isolated from tree sap.</title>
        <authorList>
            <person name="Kim I.S."/>
        </authorList>
    </citation>
    <scope>NUCLEOTIDE SEQUENCE [LARGE SCALE GENOMIC DNA]</scope>
    <source>
        <strain evidence="2 3">SAP-1</strain>
    </source>
</reference>
<comment type="caution">
    <text evidence="2">The sequence shown here is derived from an EMBL/GenBank/DDBJ whole genome shotgun (WGS) entry which is preliminary data.</text>
</comment>
<dbReference type="Gene3D" id="3.50.30.30">
    <property type="match status" value="1"/>
</dbReference>
<feature type="domain" description="Peptidase M28" evidence="1">
    <location>
        <begin position="223"/>
        <end position="410"/>
    </location>
</feature>
<evidence type="ECO:0000259" key="1">
    <source>
        <dbReference type="Pfam" id="PF04389"/>
    </source>
</evidence>
<dbReference type="GO" id="GO:0004180">
    <property type="term" value="F:carboxypeptidase activity"/>
    <property type="evidence" value="ECO:0007669"/>
    <property type="project" value="TreeGrafter"/>
</dbReference>
<evidence type="ECO:0000313" key="3">
    <source>
        <dbReference type="Proteomes" id="UP000585363"/>
    </source>
</evidence>
<dbReference type="AlphaFoldDB" id="A0A848MD09"/>
<dbReference type="SUPFAM" id="SSF53187">
    <property type="entry name" value="Zn-dependent exopeptidases"/>
    <property type="match status" value="1"/>
</dbReference>